<organism evidence="2 3">
    <name type="scientific">Hohenbuehelia grisea</name>
    <dbReference type="NCBI Taxonomy" id="104357"/>
    <lineage>
        <taxon>Eukaryota</taxon>
        <taxon>Fungi</taxon>
        <taxon>Dikarya</taxon>
        <taxon>Basidiomycota</taxon>
        <taxon>Agaricomycotina</taxon>
        <taxon>Agaricomycetes</taxon>
        <taxon>Agaricomycetidae</taxon>
        <taxon>Agaricales</taxon>
        <taxon>Pleurotineae</taxon>
        <taxon>Pleurotaceae</taxon>
        <taxon>Hohenbuehelia</taxon>
    </lineage>
</organism>
<dbReference type="InterPro" id="IPR010730">
    <property type="entry name" value="HET"/>
</dbReference>
<dbReference type="PANTHER" id="PTHR33112:SF16">
    <property type="entry name" value="HETEROKARYON INCOMPATIBILITY DOMAIN-CONTAINING PROTEIN"/>
    <property type="match status" value="1"/>
</dbReference>
<dbReference type="Proteomes" id="UP001556367">
    <property type="component" value="Unassembled WGS sequence"/>
</dbReference>
<name>A0ABR3JNB5_9AGAR</name>
<keyword evidence="3" id="KW-1185">Reference proteome</keyword>
<dbReference type="PANTHER" id="PTHR33112">
    <property type="entry name" value="DOMAIN PROTEIN, PUTATIVE-RELATED"/>
    <property type="match status" value="1"/>
</dbReference>
<reference evidence="3" key="1">
    <citation type="submission" date="2024-06" db="EMBL/GenBank/DDBJ databases">
        <title>Multi-omics analyses provide insights into the biosynthesis of the anticancer antibiotic pleurotin in Hohenbuehelia grisea.</title>
        <authorList>
            <person name="Weaver J.A."/>
            <person name="Alberti F."/>
        </authorList>
    </citation>
    <scope>NUCLEOTIDE SEQUENCE [LARGE SCALE GENOMIC DNA]</scope>
    <source>
        <strain evidence="3">T-177</strain>
    </source>
</reference>
<evidence type="ECO:0000313" key="2">
    <source>
        <dbReference type="EMBL" id="KAL0956955.1"/>
    </source>
</evidence>
<protein>
    <recommendedName>
        <fullName evidence="1">Heterokaryon incompatibility domain-containing protein</fullName>
    </recommendedName>
</protein>
<feature type="domain" description="Heterokaryon incompatibility" evidence="1">
    <location>
        <begin position="102"/>
        <end position="255"/>
    </location>
</feature>
<proteinExistence type="predicted"/>
<accession>A0ABR3JNB5</accession>
<evidence type="ECO:0000313" key="3">
    <source>
        <dbReference type="Proteomes" id="UP001556367"/>
    </source>
</evidence>
<evidence type="ECO:0000259" key="1">
    <source>
        <dbReference type="Pfam" id="PF06985"/>
    </source>
</evidence>
<comment type="caution">
    <text evidence="2">The sequence shown here is derived from an EMBL/GenBank/DDBJ whole genome shotgun (WGS) entry which is preliminary data.</text>
</comment>
<dbReference type="Pfam" id="PF06985">
    <property type="entry name" value="HET"/>
    <property type="match status" value="1"/>
</dbReference>
<sequence>MAEGLEYEDLGWDENDSLAGGWCLYARPDDPAALEVVARSPILDPRSSRAYEEARRALTHCLSEHEKCRKPPLRTPLPSRVLDCADPSRVRLFSSQGGTSPYVTLSYVWGEPQPFQTTMANIHEYTQEITSDKLPQTICDAIEVTNKLGLRYLWVDALCIIQDSDDDKTRELANMAHIYTHAYLTIIAASASKARAGFLDTMAFTKPYESNPRLPFHCRDGSLGSVSLFDYLDHTWDETHIVNGPVDYRAWCFQESVLSPRKLIYASDALKYYCHTSQVFLGDVAAAAPWNRASLHTQGPDNTLMSGSDSDLNTSSLSSEEWGKQRLIHKLNAFAAVAEVYSRTWGSRAGRYIAGVWENFLLEELLWRRDANLTTLTTSRRLPESLIPSWSWASMNGPCTSEWQGLSVWWEDAGREWAQVQQCDVELKDARLPFGDVAMPLKLILHAFVVPTPWMLQLESGKTSLVLSLHARDTSSKQIEANAVLGKELAAVRQTEKDDQKRYAMMQEHELPFMGAISVDFDTNDPVVAEKTMAVVIVKYRSEVMGLLVTDVGNGLFRRVGLWGSDPPWDESDEELAPEEVKIPWINEFGTERDIVIV</sequence>
<gene>
    <name evidence="2" type="ORF">HGRIS_003056</name>
</gene>
<dbReference type="EMBL" id="JASNQZ010000006">
    <property type="protein sequence ID" value="KAL0956955.1"/>
    <property type="molecule type" value="Genomic_DNA"/>
</dbReference>